<evidence type="ECO:0000256" key="1">
    <source>
        <dbReference type="SAM" id="SignalP"/>
    </source>
</evidence>
<organism evidence="2 3">
    <name type="scientific">Bordetella pseudohinzii</name>
    <dbReference type="NCBI Taxonomy" id="1331258"/>
    <lineage>
        <taxon>Bacteria</taxon>
        <taxon>Pseudomonadati</taxon>
        <taxon>Pseudomonadota</taxon>
        <taxon>Betaproteobacteria</taxon>
        <taxon>Burkholderiales</taxon>
        <taxon>Alcaligenaceae</taxon>
        <taxon>Bordetella</taxon>
    </lineage>
</organism>
<dbReference type="Proteomes" id="UP000053096">
    <property type="component" value="Unassembled WGS sequence"/>
</dbReference>
<sequence length="121" mass="12662">MLRLFAASLLALAVAPSWSAPISVKPGQTVVLASYYELRGCQALAAPRLRLTQEASLGRATVVGRQGNTGGSGGCGYLAAPVSQVIYRAGKTGRDTVSWEVRYQTRGRAPETGSADIVVLP</sequence>
<dbReference type="AlphaFoldDB" id="A0A0M7BQS3"/>
<proteinExistence type="predicted"/>
<accession>A0A0M7BQS3</accession>
<feature type="chain" id="PRO_5005810168" evidence="1">
    <location>
        <begin position="20"/>
        <end position="121"/>
    </location>
</feature>
<evidence type="ECO:0000313" key="2">
    <source>
        <dbReference type="EMBL" id="CUI29596.1"/>
    </source>
</evidence>
<protein>
    <submittedName>
        <fullName evidence="2">Uncharacterized protein</fullName>
    </submittedName>
</protein>
<dbReference type="RefSeq" id="WP_197085622.1">
    <property type="nucleotide sequence ID" value="NZ_CAJGUP010000039.1"/>
</dbReference>
<gene>
    <name evidence="2" type="ORF">ERS370011_00037</name>
</gene>
<reference evidence="2 3" key="1">
    <citation type="submission" date="2015-09" db="EMBL/GenBank/DDBJ databases">
        <authorList>
            <person name="Jackson K.R."/>
            <person name="Lunt B.L."/>
            <person name="Fisher J.N.B."/>
            <person name="Gardner A.V."/>
            <person name="Bailey M.E."/>
            <person name="Deus L.M."/>
            <person name="Earl A.S."/>
            <person name="Gibby P.D."/>
            <person name="Hartmann K.A."/>
            <person name="Liu J.E."/>
            <person name="Manci A.M."/>
            <person name="Nielsen D.A."/>
            <person name="Solomon M.B."/>
            <person name="Breakwell D.P."/>
            <person name="Burnett S.H."/>
            <person name="Grose J.H."/>
        </authorList>
    </citation>
    <scope>NUCLEOTIDE SEQUENCE [LARGE SCALE GENOMIC DNA]</scope>
    <source>
        <strain evidence="2 3">2789STDY5608636</strain>
    </source>
</reference>
<name>A0A0M7BQS3_9BORD</name>
<feature type="signal peptide" evidence="1">
    <location>
        <begin position="1"/>
        <end position="19"/>
    </location>
</feature>
<keyword evidence="1" id="KW-0732">Signal</keyword>
<dbReference type="EMBL" id="CYTV01000001">
    <property type="protein sequence ID" value="CUI29596.1"/>
    <property type="molecule type" value="Genomic_DNA"/>
</dbReference>
<evidence type="ECO:0000313" key="3">
    <source>
        <dbReference type="Proteomes" id="UP000053096"/>
    </source>
</evidence>